<organism evidence="2 3">
    <name type="scientific">Plectus sambesii</name>
    <dbReference type="NCBI Taxonomy" id="2011161"/>
    <lineage>
        <taxon>Eukaryota</taxon>
        <taxon>Metazoa</taxon>
        <taxon>Ecdysozoa</taxon>
        <taxon>Nematoda</taxon>
        <taxon>Chromadorea</taxon>
        <taxon>Plectida</taxon>
        <taxon>Plectina</taxon>
        <taxon>Plectoidea</taxon>
        <taxon>Plectidae</taxon>
        <taxon>Plectus</taxon>
    </lineage>
</organism>
<name>A0A914W8V9_9BILA</name>
<proteinExistence type="predicted"/>
<dbReference type="WBParaSite" id="PSAMB.scaffold334size56143.g4746.t1">
    <property type="protein sequence ID" value="PSAMB.scaffold334size56143.g4746.t1"/>
    <property type="gene ID" value="PSAMB.scaffold334size56143.g4746"/>
</dbReference>
<dbReference type="AlphaFoldDB" id="A0A914W8V9"/>
<evidence type="ECO:0000256" key="1">
    <source>
        <dbReference type="SAM" id="MobiDB-lite"/>
    </source>
</evidence>
<sequence length="303" mass="33917">MKRLKRRLSAAFRPHSAVVDNAPYHESGSFTGPPCHPMQLHTSHSVPSYLRSSSITLSDSISELAERLASEGVIMEESDGVTNIVQINGNGCDRGFRYDAPPSARYPYRSVSYHHGVDVHPEPPISTTAKVLMRPKKKQKEKEKEEAKKSNGRINSWHSSRCESNVGVGVGGPAGRRLSHVQYHHNGLFYGHHRGGFIGVLLHSLPLPRHSSAANRRSASVGLSSLATACVSSRVFRSFLNGRCLRWGSNRSSRRPQRRPRRRDFDERARGFQCHDAEWRTSSGEWRMSNGIARTWTMLIGVE</sequence>
<dbReference type="Proteomes" id="UP000887566">
    <property type="component" value="Unplaced"/>
</dbReference>
<feature type="compositionally biased region" description="Basic and acidic residues" evidence="1">
    <location>
        <begin position="140"/>
        <end position="149"/>
    </location>
</feature>
<accession>A0A914W8V9</accession>
<evidence type="ECO:0000313" key="3">
    <source>
        <dbReference type="WBParaSite" id="PSAMB.scaffold334size56143.g4746.t1"/>
    </source>
</evidence>
<feature type="region of interest" description="Disordered" evidence="1">
    <location>
        <begin position="132"/>
        <end position="160"/>
    </location>
</feature>
<reference evidence="3" key="1">
    <citation type="submission" date="2022-11" db="UniProtKB">
        <authorList>
            <consortium name="WormBaseParasite"/>
        </authorList>
    </citation>
    <scope>IDENTIFICATION</scope>
</reference>
<protein>
    <submittedName>
        <fullName evidence="3">Uncharacterized protein</fullName>
    </submittedName>
</protein>
<keyword evidence="2" id="KW-1185">Reference proteome</keyword>
<evidence type="ECO:0000313" key="2">
    <source>
        <dbReference type="Proteomes" id="UP000887566"/>
    </source>
</evidence>